<sequence length="221" mass="26079">MKKAIIFVNRNNFIYNKEKYSFDKLNEVKRVLKKDIKIVILEEELCLKKFDNNAKKFQLAKFVDSLIEKEFPQNGDILYDYEKKNNVIVIYYIRGAKRIERLAEGAKRIEVKPIQLIIKEVMRKELKANNNSGRVLIKINEYYYYISFEAGIFDHCKVKENKANIINEICDDINGKKIFVDKSAIDILPANDNFKIIEIDIGSLINETIYEKQKFYSRKSV</sequence>
<dbReference type="EMBL" id="CP004121">
    <property type="protein sequence ID" value="AGF56494.1"/>
    <property type="molecule type" value="Genomic_DNA"/>
</dbReference>
<protein>
    <submittedName>
        <fullName evidence="1">Uncharacterized protein</fullName>
    </submittedName>
</protein>
<dbReference type="AlphaFoldDB" id="M1MEZ7"/>
<evidence type="ECO:0000313" key="2">
    <source>
        <dbReference type="Proteomes" id="UP000011728"/>
    </source>
</evidence>
<organism evidence="1 2">
    <name type="scientific">Clostridium saccharoperbutylacetonicum N1-4(HMT)</name>
    <dbReference type="NCBI Taxonomy" id="931276"/>
    <lineage>
        <taxon>Bacteria</taxon>
        <taxon>Bacillati</taxon>
        <taxon>Bacillota</taxon>
        <taxon>Clostridia</taxon>
        <taxon>Eubacteriales</taxon>
        <taxon>Clostridiaceae</taxon>
        <taxon>Clostridium</taxon>
    </lineage>
</organism>
<proteinExistence type="predicted"/>
<reference evidence="1 2" key="1">
    <citation type="submission" date="2013-02" db="EMBL/GenBank/DDBJ databases">
        <title>Genome sequence of Clostridium saccharoperbutylacetonicum N1-4(HMT).</title>
        <authorList>
            <person name="Poehlein A."/>
            <person name="Daniel R."/>
        </authorList>
    </citation>
    <scope>NUCLEOTIDE SEQUENCE [LARGE SCALE GENOMIC DNA]</scope>
    <source>
        <strain evidence="2">N1-4(HMT)</strain>
    </source>
</reference>
<name>M1MEZ7_9CLOT</name>
<dbReference type="PATRIC" id="fig|931276.5.peg.2741"/>
<gene>
    <name evidence="1" type="ORF">Cspa_c27290</name>
</gene>
<dbReference type="RefSeq" id="WP_015392813.1">
    <property type="nucleotide sequence ID" value="NC_020291.1"/>
</dbReference>
<evidence type="ECO:0000313" key="1">
    <source>
        <dbReference type="EMBL" id="AGF56494.1"/>
    </source>
</evidence>
<keyword evidence="2" id="KW-1185">Reference proteome</keyword>
<dbReference type="Proteomes" id="UP000011728">
    <property type="component" value="Chromosome"/>
</dbReference>
<dbReference type="STRING" id="36745.CLSAP_24770"/>
<dbReference type="eggNOG" id="ENOG5030KU8">
    <property type="taxonomic scope" value="Bacteria"/>
</dbReference>
<dbReference type="HOGENOM" id="CLU_1248825_0_0_9"/>
<dbReference type="KEGG" id="csr:Cspa_c27290"/>
<accession>M1MEZ7</accession>